<gene>
    <name evidence="2" type="ORF">ACFQ27_04660</name>
</gene>
<evidence type="ECO:0000256" key="1">
    <source>
        <dbReference type="SAM" id="SignalP"/>
    </source>
</evidence>
<dbReference type="Proteomes" id="UP001597216">
    <property type="component" value="Unassembled WGS sequence"/>
</dbReference>
<protein>
    <recommendedName>
        <fullName evidence="4">Phytase-like domain-containing protein</fullName>
    </recommendedName>
</protein>
<comment type="caution">
    <text evidence="2">The sequence shown here is derived from an EMBL/GenBank/DDBJ whole genome shotgun (WGS) entry which is preliminary data.</text>
</comment>
<dbReference type="RefSeq" id="WP_377352784.1">
    <property type="nucleotide sequence ID" value="NZ_JBHTLQ010000007.1"/>
</dbReference>
<organism evidence="2 3">
    <name type="scientific">Phenylobacterium conjunctum</name>
    <dbReference type="NCBI Taxonomy" id="1298959"/>
    <lineage>
        <taxon>Bacteria</taxon>
        <taxon>Pseudomonadati</taxon>
        <taxon>Pseudomonadota</taxon>
        <taxon>Alphaproteobacteria</taxon>
        <taxon>Caulobacterales</taxon>
        <taxon>Caulobacteraceae</taxon>
        <taxon>Phenylobacterium</taxon>
    </lineage>
</organism>
<dbReference type="SUPFAM" id="SSF101898">
    <property type="entry name" value="NHL repeat"/>
    <property type="match status" value="1"/>
</dbReference>
<name>A0ABW3SYF1_9CAUL</name>
<sequence length="311" mass="33270">MRRRPALLAAVLAALPGLALAAPSHLCASWSAASEVGTLDPALVNEASGLEASTRFPGRLYHHNDSGDSLRFFVSDLTGGGLKAVNLEGPKPRDIEDMALGPCGKGSCLYLADVGDNPGTRSEIAFVVVEEKAEFGETETPLRTVRARYPDGPHNAESIAMHPDGDLYLVTKPIDSQARNPGPAKVYRLSAAQLRATDGVQVMDLVGEIDLPRLASDQTFWAWIPTGFDISQDGKRAVLLTYGAVFEFGSDLAKGLPPKAGWVSGKTYSVILSKRLTQQEAITLTPDGFLYDSESWGKTAAPLMKVTCLDK</sequence>
<dbReference type="EMBL" id="JBHTLQ010000007">
    <property type="protein sequence ID" value="MFD1189862.1"/>
    <property type="molecule type" value="Genomic_DNA"/>
</dbReference>
<evidence type="ECO:0000313" key="2">
    <source>
        <dbReference type="EMBL" id="MFD1189862.1"/>
    </source>
</evidence>
<evidence type="ECO:0008006" key="4">
    <source>
        <dbReference type="Google" id="ProtNLM"/>
    </source>
</evidence>
<evidence type="ECO:0000313" key="3">
    <source>
        <dbReference type="Proteomes" id="UP001597216"/>
    </source>
</evidence>
<feature type="signal peptide" evidence="1">
    <location>
        <begin position="1"/>
        <end position="21"/>
    </location>
</feature>
<accession>A0ABW3SYF1</accession>
<proteinExistence type="predicted"/>
<feature type="chain" id="PRO_5046440193" description="Phytase-like domain-containing protein" evidence="1">
    <location>
        <begin position="22"/>
        <end position="311"/>
    </location>
</feature>
<keyword evidence="1" id="KW-0732">Signal</keyword>
<reference evidence="3" key="1">
    <citation type="journal article" date="2019" name="Int. J. Syst. Evol. Microbiol.">
        <title>The Global Catalogue of Microorganisms (GCM) 10K type strain sequencing project: providing services to taxonomists for standard genome sequencing and annotation.</title>
        <authorList>
            <consortium name="The Broad Institute Genomics Platform"/>
            <consortium name="The Broad Institute Genome Sequencing Center for Infectious Disease"/>
            <person name="Wu L."/>
            <person name="Ma J."/>
        </authorList>
    </citation>
    <scope>NUCLEOTIDE SEQUENCE [LARGE SCALE GENOMIC DNA]</scope>
    <source>
        <strain evidence="3">CCUG 55074</strain>
    </source>
</reference>
<keyword evidence="3" id="KW-1185">Reference proteome</keyword>